<evidence type="ECO:0000256" key="1">
    <source>
        <dbReference type="SAM" id="MobiDB-lite"/>
    </source>
</evidence>
<accession>A0ABT7LZW1</accession>
<proteinExistence type="predicted"/>
<protein>
    <submittedName>
        <fullName evidence="2">Uncharacterized protein</fullName>
    </submittedName>
</protein>
<evidence type="ECO:0000313" key="3">
    <source>
        <dbReference type="Proteomes" id="UP001230986"/>
    </source>
</evidence>
<name>A0ABT7LZW1_9CYAN</name>
<feature type="compositionally biased region" description="Polar residues" evidence="1">
    <location>
        <begin position="43"/>
        <end position="60"/>
    </location>
</feature>
<feature type="region of interest" description="Disordered" evidence="1">
    <location>
        <begin position="41"/>
        <end position="60"/>
    </location>
</feature>
<gene>
    <name evidence="2" type="ORF">QQ055_08790</name>
</gene>
<reference evidence="2 3" key="1">
    <citation type="submission" date="2023-06" db="EMBL/GenBank/DDBJ databases">
        <title>Whole genome sequence of Oscillatoria calcuttensis NRMC-F 0142.</title>
        <authorList>
            <person name="Shakena Fathima T."/>
            <person name="Muralitharan G."/>
            <person name="Thajuddin N."/>
        </authorList>
    </citation>
    <scope>NUCLEOTIDE SEQUENCE [LARGE SCALE GENOMIC DNA]</scope>
    <source>
        <strain evidence="2 3">NRMC-F 0142</strain>
    </source>
</reference>
<dbReference type="EMBL" id="JASVEJ010000033">
    <property type="protein sequence ID" value="MDL5057551.1"/>
    <property type="molecule type" value="Genomic_DNA"/>
</dbReference>
<comment type="caution">
    <text evidence="2">The sequence shown here is derived from an EMBL/GenBank/DDBJ whole genome shotgun (WGS) entry which is preliminary data.</text>
</comment>
<dbReference type="Proteomes" id="UP001230986">
    <property type="component" value="Unassembled WGS sequence"/>
</dbReference>
<keyword evidence="3" id="KW-1185">Reference proteome</keyword>
<sequence length="60" mass="6282">MTAPDFIVAIATFKRWGMLLVSPSTQPLLASRLSLVDLAPPFSGSTSAPTRASVYDSANG</sequence>
<evidence type="ECO:0000313" key="2">
    <source>
        <dbReference type="EMBL" id="MDL5057551.1"/>
    </source>
</evidence>
<organism evidence="2 3">
    <name type="scientific">Geitlerinema calcuttense NRMC-F 0142</name>
    <dbReference type="NCBI Taxonomy" id="2922238"/>
    <lineage>
        <taxon>Bacteria</taxon>
        <taxon>Bacillati</taxon>
        <taxon>Cyanobacteriota</taxon>
        <taxon>Cyanophyceae</taxon>
        <taxon>Geitlerinematales</taxon>
        <taxon>Geitlerinemataceae</taxon>
        <taxon>Geitlerinema</taxon>
    </lineage>
</organism>